<comment type="similarity">
    <text evidence="1">Belongs to the PPP phosphatase family.</text>
</comment>
<dbReference type="OrthoDB" id="309851at2759"/>
<dbReference type="InterPro" id="IPR004843">
    <property type="entry name" value="Calcineurin-like_PHP"/>
</dbReference>
<dbReference type="Pfam" id="PF00149">
    <property type="entry name" value="Metallophos"/>
    <property type="match status" value="1"/>
</dbReference>
<dbReference type="PROSITE" id="PS00125">
    <property type="entry name" value="SER_THR_PHOSPHATASE"/>
    <property type="match status" value="1"/>
</dbReference>
<dbReference type="SMART" id="SM00156">
    <property type="entry name" value="PP2Ac"/>
    <property type="match status" value="1"/>
</dbReference>
<keyword evidence="5" id="KW-1185">Reference proteome</keyword>
<evidence type="ECO:0000313" key="4">
    <source>
        <dbReference type="EMBL" id="EZG78507.1"/>
    </source>
</evidence>
<dbReference type="EMBL" id="AFNH02000271">
    <property type="protein sequence ID" value="EZG78507.1"/>
    <property type="molecule type" value="Genomic_DNA"/>
</dbReference>
<feature type="region of interest" description="Disordered" evidence="2">
    <location>
        <begin position="475"/>
        <end position="497"/>
    </location>
</feature>
<dbReference type="PANTHER" id="PTHR46422:SF11">
    <property type="entry name" value="SERINE_THREONINE-PROTEIN PHOSPHATASE"/>
    <property type="match status" value="1"/>
</dbReference>
<accession>A0A023BAR4</accession>
<dbReference type="eggNOG" id="KOG0374">
    <property type="taxonomic scope" value="Eukaryota"/>
</dbReference>
<protein>
    <recommendedName>
        <fullName evidence="1">Serine/threonine-protein phosphatase</fullName>
        <ecNumber evidence="1">3.1.3.16</ecNumber>
    </recommendedName>
</protein>
<comment type="catalytic activity">
    <reaction evidence="1">
        <text>O-phospho-L-threonyl-[protein] + H2O = L-threonyl-[protein] + phosphate</text>
        <dbReference type="Rhea" id="RHEA:47004"/>
        <dbReference type="Rhea" id="RHEA-COMP:11060"/>
        <dbReference type="Rhea" id="RHEA-COMP:11605"/>
        <dbReference type="ChEBI" id="CHEBI:15377"/>
        <dbReference type="ChEBI" id="CHEBI:30013"/>
        <dbReference type="ChEBI" id="CHEBI:43474"/>
        <dbReference type="ChEBI" id="CHEBI:61977"/>
        <dbReference type="EC" id="3.1.3.16"/>
    </reaction>
</comment>
<dbReference type="Proteomes" id="UP000019763">
    <property type="component" value="Unassembled WGS sequence"/>
</dbReference>
<evidence type="ECO:0000256" key="2">
    <source>
        <dbReference type="SAM" id="MobiDB-lite"/>
    </source>
</evidence>
<dbReference type="PANTHER" id="PTHR46422">
    <property type="entry name" value="SERINE/THREONINE-PROTEIN PHOSPHATASE BSL3"/>
    <property type="match status" value="1"/>
</dbReference>
<dbReference type="VEuPathDB" id="CryptoDB:GNI_035370"/>
<dbReference type="InterPro" id="IPR006186">
    <property type="entry name" value="Ser/Thr-sp_prot-phosphatase"/>
</dbReference>
<keyword evidence="1" id="KW-0378">Hydrolase</keyword>
<evidence type="ECO:0000313" key="5">
    <source>
        <dbReference type="Proteomes" id="UP000019763"/>
    </source>
</evidence>
<feature type="domain" description="Serine/threonine specific protein phosphatases" evidence="3">
    <location>
        <begin position="266"/>
        <end position="271"/>
    </location>
</feature>
<dbReference type="RefSeq" id="XP_011129274.1">
    <property type="nucleotide sequence ID" value="XM_011130972.1"/>
</dbReference>
<evidence type="ECO:0000256" key="1">
    <source>
        <dbReference type="RuleBase" id="RU004273"/>
    </source>
</evidence>
<dbReference type="Gene3D" id="3.60.21.10">
    <property type="match status" value="1"/>
</dbReference>
<sequence length="497" mass="55859">MDEAARTKLLALVDPRFRELEPSNTRLNEPRGQSVGKVRAAAAVSSPARGPAVDVRPLSTPAGQKYVKLSNHVITQVDDRSDFSSMVRKVSIDRLNEESKKIRGHQTPLHPAHALGHAELPDELAEMFIRRLLQPNISQEMVEARFSSMAAFSIPREHVLKLIIKSIDLIKRESMVLHLRAPIKVFGDIHGQYYDMMRLFGSYRCPVDEAWFAESCSPELAKVQGDIDSTDYLFLGDFVDRGCNSLEVICLLLALKCRSPRQIHLIRGNHEDAAINGTYGFKDECRRRLGEDPDQPGSCWNLFNMVFEYLPLGAVIEDRIFCIHGGIGGNVNTVDDVASLGRPLKVSQLPTTLEEQKVTDLLWSDPTENDSQVGVIPNDVRDPENTGHITRYGPDRVVEFLEGNNLDLIIRAHECVMDGFERFAAGRLITLFSATDYCNTHKNAGALLYVRKDLTIVPKMIYPASRDVRSTWLTLDARPPTPPRSSRRVKSGDEWQY</sequence>
<reference evidence="4" key="1">
    <citation type="submission" date="2013-12" db="EMBL/GenBank/DDBJ databases">
        <authorList>
            <person name="Omoto C.K."/>
            <person name="Sibley D."/>
            <person name="Venepally P."/>
            <person name="Hadjithomas M."/>
            <person name="Karamycheva S."/>
            <person name="Brunk B."/>
            <person name="Roos D."/>
            <person name="Caler E."/>
            <person name="Lorenzi H."/>
        </authorList>
    </citation>
    <scope>NUCLEOTIDE SEQUENCE</scope>
</reference>
<dbReference type="OMA" id="DCTDYLF"/>
<evidence type="ECO:0000259" key="3">
    <source>
        <dbReference type="PROSITE" id="PS00125"/>
    </source>
</evidence>
<dbReference type="SUPFAM" id="SSF56300">
    <property type="entry name" value="Metallo-dependent phosphatases"/>
    <property type="match status" value="1"/>
</dbReference>
<dbReference type="EC" id="3.1.3.16" evidence="1"/>
<organism evidence="4 5">
    <name type="scientific">Gregarina niphandrodes</name>
    <name type="common">Septate eugregarine</name>
    <dbReference type="NCBI Taxonomy" id="110365"/>
    <lineage>
        <taxon>Eukaryota</taxon>
        <taxon>Sar</taxon>
        <taxon>Alveolata</taxon>
        <taxon>Apicomplexa</taxon>
        <taxon>Conoidasida</taxon>
        <taxon>Gregarinasina</taxon>
        <taxon>Eugregarinorida</taxon>
        <taxon>Gregarinidae</taxon>
        <taxon>Gregarina</taxon>
    </lineage>
</organism>
<comment type="caution">
    <text evidence="4">The sequence shown here is derived from an EMBL/GenBank/DDBJ whole genome shotgun (WGS) entry which is preliminary data.</text>
</comment>
<dbReference type="AlphaFoldDB" id="A0A023BAR4"/>
<gene>
    <name evidence="4" type="ORF">GNI_035370</name>
</gene>
<proteinExistence type="inferred from homology"/>
<dbReference type="GO" id="GO:0004722">
    <property type="term" value="F:protein serine/threonine phosphatase activity"/>
    <property type="evidence" value="ECO:0007669"/>
    <property type="project" value="UniProtKB-EC"/>
</dbReference>
<dbReference type="InterPro" id="IPR029052">
    <property type="entry name" value="Metallo-depent_PP-like"/>
</dbReference>
<dbReference type="PRINTS" id="PR00114">
    <property type="entry name" value="STPHPHTASE"/>
</dbReference>
<name>A0A023BAR4_GRENI</name>
<dbReference type="GeneID" id="22911394"/>